<dbReference type="InterPro" id="IPR036034">
    <property type="entry name" value="PDZ_sf"/>
</dbReference>
<feature type="domain" description="PDZ" evidence="4">
    <location>
        <begin position="218"/>
        <end position="294"/>
    </location>
</feature>
<dbReference type="RefSeq" id="WP_039714805.1">
    <property type="nucleotide sequence ID" value="NZ_JTJC03000001.1"/>
</dbReference>
<dbReference type="SUPFAM" id="SSF50156">
    <property type="entry name" value="PDZ domain-like"/>
    <property type="match status" value="1"/>
</dbReference>
<comment type="similarity">
    <text evidence="1">Belongs to the peptidase S1C family.</text>
</comment>
<dbReference type="InterPro" id="IPR001478">
    <property type="entry name" value="PDZ"/>
</dbReference>
<evidence type="ECO:0000256" key="3">
    <source>
        <dbReference type="ARBA" id="ARBA00022801"/>
    </source>
</evidence>
<accession>A0A9X5I350</accession>
<dbReference type="Pfam" id="PF13365">
    <property type="entry name" value="Trypsin_2"/>
    <property type="match status" value="1"/>
</dbReference>
<protein>
    <submittedName>
        <fullName evidence="5">PDZ domain-containing protein</fullName>
    </submittedName>
</protein>
<dbReference type="InterPro" id="IPR001940">
    <property type="entry name" value="Peptidase_S1C"/>
</dbReference>
<dbReference type="GO" id="GO:0006515">
    <property type="term" value="P:protein quality control for misfolded or incompletely synthesized proteins"/>
    <property type="evidence" value="ECO:0007669"/>
    <property type="project" value="TreeGrafter"/>
</dbReference>
<keyword evidence="3" id="KW-0378">Hydrolase</keyword>
<evidence type="ECO:0000313" key="5">
    <source>
        <dbReference type="EMBL" id="NHC33152.1"/>
    </source>
</evidence>
<keyword evidence="6" id="KW-1185">Reference proteome</keyword>
<evidence type="ECO:0000313" key="6">
    <source>
        <dbReference type="Proteomes" id="UP000031532"/>
    </source>
</evidence>
<dbReference type="Gene3D" id="2.30.42.10">
    <property type="match status" value="1"/>
</dbReference>
<dbReference type="EMBL" id="JTJC03000001">
    <property type="protein sequence ID" value="NHC33152.1"/>
    <property type="molecule type" value="Genomic_DNA"/>
</dbReference>
<dbReference type="SMART" id="SM00228">
    <property type="entry name" value="PDZ"/>
    <property type="match status" value="1"/>
</dbReference>
<dbReference type="OrthoDB" id="9792183at2"/>
<dbReference type="GO" id="GO:0042597">
    <property type="term" value="C:periplasmic space"/>
    <property type="evidence" value="ECO:0007669"/>
    <property type="project" value="TreeGrafter"/>
</dbReference>
<dbReference type="PANTHER" id="PTHR22939">
    <property type="entry name" value="SERINE PROTEASE FAMILY S1C HTRA-RELATED"/>
    <property type="match status" value="1"/>
</dbReference>
<dbReference type="Pfam" id="PF13180">
    <property type="entry name" value="PDZ_2"/>
    <property type="match status" value="1"/>
</dbReference>
<dbReference type="InterPro" id="IPR009003">
    <property type="entry name" value="Peptidase_S1_PA"/>
</dbReference>
<dbReference type="PRINTS" id="PR00834">
    <property type="entry name" value="PROTEASES2C"/>
</dbReference>
<gene>
    <name evidence="5" type="ORF">QH73_0000480</name>
</gene>
<dbReference type="PROSITE" id="PS50106">
    <property type="entry name" value="PDZ"/>
    <property type="match status" value="1"/>
</dbReference>
<evidence type="ECO:0000259" key="4">
    <source>
        <dbReference type="PROSITE" id="PS50106"/>
    </source>
</evidence>
<dbReference type="GO" id="GO:0004252">
    <property type="term" value="F:serine-type endopeptidase activity"/>
    <property type="evidence" value="ECO:0007669"/>
    <property type="project" value="InterPro"/>
</dbReference>
<name>A0A9X5I350_9CYAN</name>
<dbReference type="AlphaFoldDB" id="A0A9X5I350"/>
<dbReference type="Proteomes" id="UP000031532">
    <property type="component" value="Unassembled WGS sequence"/>
</dbReference>
<evidence type="ECO:0000256" key="2">
    <source>
        <dbReference type="ARBA" id="ARBA00022670"/>
    </source>
</evidence>
<comment type="caution">
    <text evidence="5">The sequence shown here is derived from an EMBL/GenBank/DDBJ whole genome shotgun (WGS) entry which is preliminary data.</text>
</comment>
<dbReference type="Gene3D" id="2.40.10.120">
    <property type="match status" value="1"/>
</dbReference>
<keyword evidence="2" id="KW-0645">Protease</keyword>
<reference evidence="5 6" key="1">
    <citation type="journal article" date="2015" name="Genome Announc.">
        <title>Draft Genome Sequence of the Terrestrial Cyanobacterium Scytonema millei VB511283, Isolated from Eastern India.</title>
        <authorList>
            <person name="Sen D."/>
            <person name="Chandrababunaidu M.M."/>
            <person name="Singh D."/>
            <person name="Sanghi N."/>
            <person name="Ghorai A."/>
            <person name="Mishra G.P."/>
            <person name="Madduluri M."/>
            <person name="Adhikary S.P."/>
            <person name="Tripathy S."/>
        </authorList>
    </citation>
    <scope>NUCLEOTIDE SEQUENCE [LARGE SCALE GENOMIC DNA]</scope>
    <source>
        <strain evidence="5 6">VB511283</strain>
    </source>
</reference>
<dbReference type="PANTHER" id="PTHR22939:SF129">
    <property type="entry name" value="SERINE PROTEASE HTRA2, MITOCHONDRIAL"/>
    <property type="match status" value="1"/>
</dbReference>
<proteinExistence type="inferred from homology"/>
<sequence>MESPSIESNTLLALSNNLADAVERAGRAVVAVNARHRIPSTGVHWRNGIIVTAEHTVRRDEEIAVRLPDDRTVAATLIGRDSSTDLAVLKIPDTQLPIAEIGDTSTLQVGNLVLAVARPGESGLSASWGVVSAKGIGVTQRDWCGRQTEGLLKLDLSLYPGFSGSPLVDAKGSVVGINTVGPRNMVLAIPVATVNRVIDTLLEKGKIARGYLGLGMQPVLLPDNLKNALNLSSNGGVIVVSIESAGPADRAGVLIGDVLISLDGRAIADTGDVQAMLGSESVGKTLNAQVIRGGALLTIAIAIGER</sequence>
<organism evidence="5 6">
    <name type="scientific">Scytonema millei VB511283</name>
    <dbReference type="NCBI Taxonomy" id="1245923"/>
    <lineage>
        <taxon>Bacteria</taxon>
        <taxon>Bacillati</taxon>
        <taxon>Cyanobacteriota</taxon>
        <taxon>Cyanophyceae</taxon>
        <taxon>Nostocales</taxon>
        <taxon>Scytonemataceae</taxon>
        <taxon>Scytonema</taxon>
    </lineage>
</organism>
<evidence type="ECO:0000256" key="1">
    <source>
        <dbReference type="ARBA" id="ARBA00010541"/>
    </source>
</evidence>
<dbReference type="SUPFAM" id="SSF50494">
    <property type="entry name" value="Trypsin-like serine proteases"/>
    <property type="match status" value="1"/>
</dbReference>